<dbReference type="UniPathway" id="UPA00094"/>
<dbReference type="InterPro" id="IPR013747">
    <property type="entry name" value="ACP_syn_III_C"/>
</dbReference>
<dbReference type="Pfam" id="PF08541">
    <property type="entry name" value="ACP_syn_III_C"/>
    <property type="match status" value="1"/>
</dbReference>
<keyword evidence="5" id="KW-0472">Membrane</keyword>
<protein>
    <recommendedName>
        <fullName evidence="4">3-ketoacyl-CoA synthase</fullName>
        <ecNumber evidence="4">2.3.1.-</ecNumber>
    </recommendedName>
</protein>
<evidence type="ECO:0000256" key="3">
    <source>
        <dbReference type="ARBA" id="ARBA00023315"/>
    </source>
</evidence>
<evidence type="ECO:0000256" key="5">
    <source>
        <dbReference type="SAM" id="Phobius"/>
    </source>
</evidence>
<dbReference type="Pfam" id="PF08392">
    <property type="entry name" value="FAE1_CUT1_RppA"/>
    <property type="match status" value="1"/>
</dbReference>
<reference evidence="8" key="1">
    <citation type="submission" date="2010-04" db="EMBL/GenBank/DDBJ databases">
        <authorList>
            <person name="Reid K.E."/>
            <person name="Liao N."/>
            <person name="Chan S."/>
            <person name="Docking R."/>
            <person name="Taylor G."/>
            <person name="Moore R."/>
            <person name="Mayo M."/>
            <person name="Munro S."/>
            <person name="King J."/>
            <person name="Yanchuk A."/>
            <person name="Holt R."/>
            <person name="Jones S."/>
            <person name="Marra M."/>
            <person name="Ritland C.E."/>
            <person name="Ritland K."/>
            <person name="Bohlmann J."/>
        </authorList>
    </citation>
    <scope>NUCLEOTIDE SEQUENCE</scope>
    <source>
        <tissue evidence="8">Bud</tissue>
    </source>
</reference>
<comment type="similarity">
    <text evidence="1 4">Belongs to the thiolase-like superfamily. Chalcone/stilbene synthases family.</text>
</comment>
<dbReference type="PANTHER" id="PTHR31561">
    <property type="entry name" value="3-KETOACYL-COA SYNTHASE"/>
    <property type="match status" value="1"/>
</dbReference>
<sequence>MLCTAAQKPLTVVKKKKPEMDTNLDKRAEVFHKLPLDFAETENLNSIKMGYSYLLTSVSWPRLLATVALVFAIQGIYLWMLVIDEIVWFLPLICAMASILIYYFCASKQIYMVEVSCYRPPQEWRVSFHNFIEHAMISQKFTAKSVGFQKRILERAAVSEYAAVPPALRYLPPRLTHAASRQEAEIVMFGCVRDLLEKTGVDVHEVGVLVVNCSVFNPIPSLSSLIVNKFGLRSDIKTYNLGGMGCSANLIALDLASACLRVSNRGTYAIVLSTENITENWYFGNYEPMLVSNILFRIGCGAVLLSNKRSDRHRAKYRLLNVVRTQRAGVSDIAYRAAFQEEDPTGTVGVNLSKDIMDIAAEALKANMRELGPLVLPYYEQILYFTSRFFVFYYENAVKGAAREYVPDFKSAFDHICIHSGGKAVIRAVEKGLGLRPEMAEASKMVLYRFGNTSSSSTWYQFQYLESKGRMRKGQKIWQICLGSGFKCNSAVWVANIDIAPPGDNAWSECIIDYPVQIPEIQPIS</sequence>
<dbReference type="EMBL" id="BT123020">
    <property type="protein sequence ID" value="ADE76365.1"/>
    <property type="molecule type" value="mRNA"/>
</dbReference>
<dbReference type="Gene3D" id="3.40.47.10">
    <property type="match status" value="1"/>
</dbReference>
<keyword evidence="3 4" id="KW-0012">Acyltransferase</keyword>
<evidence type="ECO:0000259" key="7">
    <source>
        <dbReference type="Pfam" id="PF08541"/>
    </source>
</evidence>
<name>D5A9Z6_PICSI</name>
<evidence type="ECO:0000259" key="6">
    <source>
        <dbReference type="Pfam" id="PF08392"/>
    </source>
</evidence>
<dbReference type="InterPro" id="IPR012392">
    <property type="entry name" value="3-ktacl-CoA_syn"/>
</dbReference>
<feature type="domain" description="FAE" evidence="6">
    <location>
        <begin position="106"/>
        <end position="387"/>
    </location>
</feature>
<feature type="transmembrane region" description="Helical" evidence="5">
    <location>
        <begin position="63"/>
        <end position="80"/>
    </location>
</feature>
<evidence type="ECO:0000256" key="4">
    <source>
        <dbReference type="PIRNR" id="PIRNR036417"/>
    </source>
</evidence>
<dbReference type="AlphaFoldDB" id="D5A9Z6"/>
<dbReference type="EC" id="2.3.1.-" evidence="4"/>
<dbReference type="GO" id="GO:0016020">
    <property type="term" value="C:membrane"/>
    <property type="evidence" value="ECO:0007669"/>
    <property type="project" value="InterPro"/>
</dbReference>
<evidence type="ECO:0000256" key="1">
    <source>
        <dbReference type="ARBA" id="ARBA00005531"/>
    </source>
</evidence>
<accession>D5A9Z6</accession>
<dbReference type="CDD" id="cd00831">
    <property type="entry name" value="CHS_like"/>
    <property type="match status" value="1"/>
</dbReference>
<dbReference type="PIRSF" id="PIRSF036417">
    <property type="entry name" value="3-ktacl-CoA_syn"/>
    <property type="match status" value="1"/>
</dbReference>
<evidence type="ECO:0000256" key="2">
    <source>
        <dbReference type="ARBA" id="ARBA00022679"/>
    </source>
</evidence>
<organism evidence="8">
    <name type="scientific">Picea sitchensis</name>
    <name type="common">Sitka spruce</name>
    <name type="synonym">Pinus sitchensis</name>
    <dbReference type="NCBI Taxonomy" id="3332"/>
    <lineage>
        <taxon>Eukaryota</taxon>
        <taxon>Viridiplantae</taxon>
        <taxon>Streptophyta</taxon>
        <taxon>Embryophyta</taxon>
        <taxon>Tracheophyta</taxon>
        <taxon>Spermatophyta</taxon>
        <taxon>Pinopsida</taxon>
        <taxon>Pinidae</taxon>
        <taxon>Conifers I</taxon>
        <taxon>Pinales</taxon>
        <taxon>Pinaceae</taxon>
        <taxon>Picea</taxon>
    </lineage>
</organism>
<dbReference type="InterPro" id="IPR013601">
    <property type="entry name" value="FAE1_typ3_polyketide_synth"/>
</dbReference>
<feature type="domain" description="Beta-ketoacyl-[acyl-carrier-protein] synthase III C-terminal" evidence="7">
    <location>
        <begin position="413"/>
        <end position="493"/>
    </location>
</feature>
<evidence type="ECO:0000313" key="8">
    <source>
        <dbReference type="EMBL" id="ADE76365.1"/>
    </source>
</evidence>
<dbReference type="SUPFAM" id="SSF53901">
    <property type="entry name" value="Thiolase-like"/>
    <property type="match status" value="2"/>
</dbReference>
<feature type="transmembrane region" description="Helical" evidence="5">
    <location>
        <begin position="86"/>
        <end position="105"/>
    </location>
</feature>
<proteinExistence type="evidence at transcript level"/>
<dbReference type="GO" id="GO:0006633">
    <property type="term" value="P:fatty acid biosynthetic process"/>
    <property type="evidence" value="ECO:0007669"/>
    <property type="project" value="UniProtKB-UniPathway"/>
</dbReference>
<dbReference type="InterPro" id="IPR016039">
    <property type="entry name" value="Thiolase-like"/>
</dbReference>
<keyword evidence="5" id="KW-0812">Transmembrane</keyword>
<dbReference type="OMA" id="NAWSECI"/>
<dbReference type="GO" id="GO:0016747">
    <property type="term" value="F:acyltransferase activity, transferring groups other than amino-acyl groups"/>
    <property type="evidence" value="ECO:0007669"/>
    <property type="project" value="InterPro"/>
</dbReference>
<comment type="pathway">
    <text evidence="4">Lipid metabolism; fatty acid biosynthesis.</text>
</comment>
<keyword evidence="5" id="KW-1133">Transmembrane helix</keyword>
<keyword evidence="2 4" id="KW-0808">Transferase</keyword>